<reference evidence="3 4" key="1">
    <citation type="submission" date="2016-10" db="EMBL/GenBank/DDBJ databases">
        <authorList>
            <person name="de Groot N.N."/>
        </authorList>
    </citation>
    <scope>NUCLEOTIDE SEQUENCE [LARGE SCALE GENOMIC DNA]</scope>
    <source>
        <strain evidence="3 4">47C3B</strain>
    </source>
</reference>
<dbReference type="InterPro" id="IPR013830">
    <property type="entry name" value="SGNH_hydro"/>
</dbReference>
<dbReference type="PANTHER" id="PTHR30383:SF5">
    <property type="entry name" value="SGNH HYDROLASE-TYPE ESTERASE DOMAIN-CONTAINING PROTEIN"/>
    <property type="match status" value="1"/>
</dbReference>
<dbReference type="Gene3D" id="1.20.5.320">
    <property type="entry name" value="6-Phosphogluconate Dehydrogenase, domain 3"/>
    <property type="match status" value="1"/>
</dbReference>
<dbReference type="SUPFAM" id="SSF52266">
    <property type="entry name" value="SGNH hydrolase"/>
    <property type="match status" value="1"/>
</dbReference>
<proteinExistence type="predicted"/>
<dbReference type="AlphaFoldDB" id="A0A1G7EU69"/>
<feature type="compositionally biased region" description="Low complexity" evidence="1">
    <location>
        <begin position="55"/>
        <end position="67"/>
    </location>
</feature>
<gene>
    <name evidence="3" type="ORF">SAMN05216464_108160</name>
</gene>
<dbReference type="PANTHER" id="PTHR30383">
    <property type="entry name" value="THIOESTERASE 1/PROTEASE 1/LYSOPHOSPHOLIPASE L1"/>
    <property type="match status" value="1"/>
</dbReference>
<keyword evidence="4" id="KW-1185">Reference proteome</keyword>
<dbReference type="OrthoDB" id="773389at2"/>
<dbReference type="STRING" id="1391627.SAMN05216464_108160"/>
<protein>
    <submittedName>
        <fullName evidence="3">Lysophospholipase L1</fullName>
    </submittedName>
</protein>
<evidence type="ECO:0000313" key="4">
    <source>
        <dbReference type="Proteomes" id="UP000199072"/>
    </source>
</evidence>
<organism evidence="3 4">
    <name type="scientific">Mucilaginibacter pineti</name>
    <dbReference type="NCBI Taxonomy" id="1391627"/>
    <lineage>
        <taxon>Bacteria</taxon>
        <taxon>Pseudomonadati</taxon>
        <taxon>Bacteroidota</taxon>
        <taxon>Sphingobacteriia</taxon>
        <taxon>Sphingobacteriales</taxon>
        <taxon>Sphingobacteriaceae</taxon>
        <taxon>Mucilaginibacter</taxon>
    </lineage>
</organism>
<feature type="region of interest" description="Disordered" evidence="1">
    <location>
        <begin position="50"/>
        <end position="85"/>
    </location>
</feature>
<sequence>MAIIDDFYIDDVIKSTGPFNAALNKTQGVKLRELVKLLRDGLQQEIDEHAGAVGPTGPQGPKGDTGPQGPPGPAGSGGGVSGLNPKQIAFGRSDGTIEQNDSLQYDAATKTLTNAALLSAEKSIVGIGDSITQQYAASSIDKCFFSLLAGMLGLNPVNLGGSGGTAGGFDRSLIPTYNAVIHQYITIEFGTNDSEGTGPGGYDTVATFTPAYQQLITDIHGKGWPYSAMYLLSIPGVYNSGLDSPPSPLAIQFNTVMSNTATSVGATYIDIWTPLRTAYFKPVGSFNADYHHPNDAGHYMIAKAIAAVINPLFKSDGQGLIIDKLAEVQSLKIRRTNVSVDDGNKLLVVDAEGNVLVATILQDMQRTKRLSMDGALVQTGAHKPAGETTYSPAVYDPIKDVVLYADSRILSAPDRNSCNYIKVNDIADGKMKFMIENSAGGWSFISNHSDGTNKYEHFFVEISTGKAYFNGERIVIDTVANTIRSKSQDNASDLSLSLGTSYLGSFWIQINNDAGGIKERLGGILTQIIYNNGDRVFQKDGPFTHETSSMHSVNSITQGSIPWPRMTTAQRTAITSPVEALSVWDTDVHKLFCYDGTTWQAAW</sequence>
<feature type="domain" description="SGNH hydrolase-type esterase" evidence="2">
    <location>
        <begin position="127"/>
        <end position="298"/>
    </location>
</feature>
<dbReference type="InterPro" id="IPR036514">
    <property type="entry name" value="SGNH_hydro_sf"/>
</dbReference>
<dbReference type="Pfam" id="PF13472">
    <property type="entry name" value="Lipase_GDSL_2"/>
    <property type="match status" value="1"/>
</dbReference>
<evidence type="ECO:0000313" key="3">
    <source>
        <dbReference type="EMBL" id="SDE67141.1"/>
    </source>
</evidence>
<dbReference type="Proteomes" id="UP000199072">
    <property type="component" value="Unassembled WGS sequence"/>
</dbReference>
<name>A0A1G7EU69_9SPHI</name>
<accession>A0A1G7EU69</accession>
<evidence type="ECO:0000259" key="2">
    <source>
        <dbReference type="Pfam" id="PF13472"/>
    </source>
</evidence>
<dbReference type="CDD" id="cd00229">
    <property type="entry name" value="SGNH_hydrolase"/>
    <property type="match status" value="1"/>
</dbReference>
<dbReference type="Gene3D" id="3.40.50.1110">
    <property type="entry name" value="SGNH hydrolase"/>
    <property type="match status" value="1"/>
</dbReference>
<dbReference type="InterPro" id="IPR051532">
    <property type="entry name" value="Ester_Hydrolysis_Enzymes"/>
</dbReference>
<dbReference type="EMBL" id="FNAI01000008">
    <property type="protein sequence ID" value="SDE67141.1"/>
    <property type="molecule type" value="Genomic_DNA"/>
</dbReference>
<dbReference type="GO" id="GO:0004622">
    <property type="term" value="F:phosphatidylcholine lysophospholipase activity"/>
    <property type="evidence" value="ECO:0007669"/>
    <property type="project" value="TreeGrafter"/>
</dbReference>
<dbReference type="RefSeq" id="WP_091151058.1">
    <property type="nucleotide sequence ID" value="NZ_FNAI01000008.1"/>
</dbReference>
<evidence type="ECO:0000256" key="1">
    <source>
        <dbReference type="SAM" id="MobiDB-lite"/>
    </source>
</evidence>